<dbReference type="Pfam" id="PF01522">
    <property type="entry name" value="Polysacc_deac_1"/>
    <property type="match status" value="1"/>
</dbReference>
<evidence type="ECO:0000313" key="4">
    <source>
        <dbReference type="EMBL" id="KGJ94706.1"/>
    </source>
</evidence>
<dbReference type="AlphaFoldDB" id="A0A099KVW8"/>
<accession>A0A099KVW8</accession>
<dbReference type="PANTHER" id="PTHR34216">
    <property type="match status" value="1"/>
</dbReference>
<dbReference type="OrthoDB" id="9814639at2"/>
<dbReference type="InterPro" id="IPR051398">
    <property type="entry name" value="Polysacch_Deacetylase"/>
</dbReference>
<organism evidence="4 5">
    <name type="scientific">Colwellia psychrerythraea</name>
    <name type="common">Vibrio psychroerythus</name>
    <dbReference type="NCBI Taxonomy" id="28229"/>
    <lineage>
        <taxon>Bacteria</taxon>
        <taxon>Pseudomonadati</taxon>
        <taxon>Pseudomonadota</taxon>
        <taxon>Gammaproteobacteria</taxon>
        <taxon>Alteromonadales</taxon>
        <taxon>Colwelliaceae</taxon>
        <taxon>Colwellia</taxon>
    </lineage>
</organism>
<evidence type="ECO:0000256" key="1">
    <source>
        <dbReference type="ARBA" id="ARBA00004613"/>
    </source>
</evidence>
<dbReference type="GO" id="GO:0016810">
    <property type="term" value="F:hydrolase activity, acting on carbon-nitrogen (but not peptide) bonds"/>
    <property type="evidence" value="ECO:0007669"/>
    <property type="project" value="InterPro"/>
</dbReference>
<dbReference type="PANTHER" id="PTHR34216:SF3">
    <property type="entry name" value="POLY-BETA-1,6-N-ACETYL-D-GLUCOSAMINE N-DEACETYLASE"/>
    <property type="match status" value="1"/>
</dbReference>
<dbReference type="CDD" id="cd10918">
    <property type="entry name" value="CE4_NodB_like_5s_6s"/>
    <property type="match status" value="1"/>
</dbReference>
<comment type="caution">
    <text evidence="4">The sequence shown here is derived from an EMBL/GenBank/DDBJ whole genome shotgun (WGS) entry which is preliminary data.</text>
</comment>
<comment type="subcellular location">
    <subcellularLocation>
        <location evidence="1">Secreted</location>
    </subcellularLocation>
</comment>
<dbReference type="GO" id="GO:0005576">
    <property type="term" value="C:extracellular region"/>
    <property type="evidence" value="ECO:0007669"/>
    <property type="project" value="UniProtKB-SubCell"/>
</dbReference>
<dbReference type="InterPro" id="IPR002509">
    <property type="entry name" value="NODB_dom"/>
</dbReference>
<dbReference type="PATRIC" id="fig|28229.4.peg.914"/>
<dbReference type="InterPro" id="IPR011330">
    <property type="entry name" value="Glyco_hydro/deAcase_b/a-brl"/>
</dbReference>
<dbReference type="SUPFAM" id="SSF88713">
    <property type="entry name" value="Glycoside hydrolase/deacetylase"/>
    <property type="match status" value="1"/>
</dbReference>
<dbReference type="Proteomes" id="UP000029843">
    <property type="component" value="Unassembled WGS sequence"/>
</dbReference>
<name>A0A099KVW8_COLPS</name>
<protein>
    <submittedName>
        <fullName evidence="4">Polysaccharide deacetylase</fullName>
    </submittedName>
</protein>
<dbReference type="EMBL" id="JQED01000005">
    <property type="protein sequence ID" value="KGJ94706.1"/>
    <property type="molecule type" value="Genomic_DNA"/>
</dbReference>
<dbReference type="RefSeq" id="WP_033092621.1">
    <property type="nucleotide sequence ID" value="NZ_JQED01000005.1"/>
</dbReference>
<evidence type="ECO:0000313" key="5">
    <source>
        <dbReference type="Proteomes" id="UP000029843"/>
    </source>
</evidence>
<keyword evidence="2" id="KW-0732">Signal</keyword>
<evidence type="ECO:0000256" key="2">
    <source>
        <dbReference type="ARBA" id="ARBA00022729"/>
    </source>
</evidence>
<feature type="domain" description="NodB homology" evidence="3">
    <location>
        <begin position="78"/>
        <end position="318"/>
    </location>
</feature>
<reference evidence="4 5" key="1">
    <citation type="submission" date="2014-08" db="EMBL/GenBank/DDBJ databases">
        <title>Genomic and Phenotypic Diversity of Colwellia psychrerythraea strains from Disparate Marine Basins.</title>
        <authorList>
            <person name="Techtmann S.M."/>
            <person name="Stelling S.C."/>
            <person name="Utturkar S.M."/>
            <person name="Alshibli N."/>
            <person name="Harris A."/>
            <person name="Brown S.D."/>
            <person name="Hazen T.C."/>
        </authorList>
    </citation>
    <scope>NUCLEOTIDE SEQUENCE [LARGE SCALE GENOMIC DNA]</scope>
    <source>
        <strain evidence="4 5">ND2E</strain>
    </source>
</reference>
<sequence length="318" mass="37274">MLTKLVDYYSRIGGNKYEDNALNVLTYHRVTDDKDLLRPLHLTTELFSKQVLWLKRNFVVLSLPEAIELSERNKLPPKAVTITVDDGYRDSYDFIYNILKDQGVSACFFIATEGLEKGFLWEDEIASVVFNAPNQLATITLDNKLYNIDTYRTRQSTVAELTERIKYKSLIERNREISFLQKQTNLEQENQNIFLLPEYIKEMHLGGMTIGAHTHRHPILSLEEDDDAFVEIQKSKLILEKIIQEKVEYFAFPNGLYRKDFGDKHIEMVKKLGFKAAFSTNWGTLTNFSNDRFKIKRFTPWDETELKFCLRLALNYRK</sequence>
<dbReference type="GO" id="GO:0005975">
    <property type="term" value="P:carbohydrate metabolic process"/>
    <property type="evidence" value="ECO:0007669"/>
    <property type="project" value="InterPro"/>
</dbReference>
<evidence type="ECO:0000259" key="3">
    <source>
        <dbReference type="PROSITE" id="PS51677"/>
    </source>
</evidence>
<gene>
    <name evidence="4" type="ORF">ND2E_1895</name>
</gene>
<proteinExistence type="predicted"/>
<dbReference type="Gene3D" id="3.20.20.370">
    <property type="entry name" value="Glycoside hydrolase/deacetylase"/>
    <property type="match status" value="1"/>
</dbReference>
<dbReference type="PROSITE" id="PS51677">
    <property type="entry name" value="NODB"/>
    <property type="match status" value="1"/>
</dbReference>